<dbReference type="PROSITE" id="PS51257">
    <property type="entry name" value="PROKAR_LIPOPROTEIN"/>
    <property type="match status" value="1"/>
</dbReference>
<reference evidence="3 4" key="1">
    <citation type="submission" date="2017-03" db="EMBL/GenBank/DDBJ databases">
        <title>Genome sequence of Sphingomonas dokdonensis DSM 21029.</title>
        <authorList>
            <person name="Poehlein A."/>
            <person name="Wuebbeler J.H."/>
            <person name="Steinbuechel A."/>
            <person name="Daniel R."/>
        </authorList>
    </citation>
    <scope>NUCLEOTIDE SEQUENCE [LARGE SCALE GENOMIC DNA]</scope>
    <source>
        <strain evidence="3 4">DSM 21029</strain>
    </source>
</reference>
<comment type="caution">
    <text evidence="3">The sequence shown here is derived from an EMBL/GenBank/DDBJ whole genome shotgun (WGS) entry which is preliminary data.</text>
</comment>
<keyword evidence="4" id="KW-1185">Reference proteome</keyword>
<keyword evidence="1 2" id="KW-0732">Signal</keyword>
<keyword evidence="3" id="KW-0449">Lipoprotein</keyword>
<feature type="signal peptide" evidence="2">
    <location>
        <begin position="1"/>
        <end position="23"/>
    </location>
</feature>
<dbReference type="SUPFAM" id="SSF56784">
    <property type="entry name" value="HAD-like"/>
    <property type="match status" value="1"/>
</dbReference>
<gene>
    <name evidence="3" type="primary">hel</name>
    <name evidence="3" type="ORF">SPDO_13280</name>
</gene>
<evidence type="ECO:0000313" key="3">
    <source>
        <dbReference type="EMBL" id="OWK31320.1"/>
    </source>
</evidence>
<dbReference type="SFLD" id="SFLDS00003">
    <property type="entry name" value="Haloacid_Dehalogenase"/>
    <property type="match status" value="1"/>
</dbReference>
<dbReference type="Gene3D" id="3.40.50.1000">
    <property type="entry name" value="HAD superfamily/HAD-like"/>
    <property type="match status" value="1"/>
</dbReference>
<dbReference type="RefSeq" id="WP_088366674.1">
    <property type="nucleotide sequence ID" value="NZ_NBBI01000002.1"/>
</dbReference>
<dbReference type="InterPro" id="IPR036412">
    <property type="entry name" value="HAD-like_sf"/>
</dbReference>
<dbReference type="OrthoDB" id="193314at2"/>
<organism evidence="3 4">
    <name type="scientific">Sphingomonas dokdonensis</name>
    <dbReference type="NCBI Taxonomy" id="344880"/>
    <lineage>
        <taxon>Bacteria</taxon>
        <taxon>Pseudomonadati</taxon>
        <taxon>Pseudomonadota</taxon>
        <taxon>Alphaproteobacteria</taxon>
        <taxon>Sphingomonadales</taxon>
        <taxon>Sphingomonadaceae</taxon>
        <taxon>Sphingomonas</taxon>
    </lineage>
</organism>
<dbReference type="AlphaFoldDB" id="A0A245ZNK0"/>
<dbReference type="PANTHER" id="PTHR31284">
    <property type="entry name" value="ACID PHOSPHATASE-LIKE PROTEIN"/>
    <property type="match status" value="1"/>
</dbReference>
<evidence type="ECO:0000256" key="2">
    <source>
        <dbReference type="SAM" id="SignalP"/>
    </source>
</evidence>
<dbReference type="SFLD" id="SFLDG01125">
    <property type="entry name" value="C1.1:_Acid_Phosphatase_Like"/>
    <property type="match status" value="1"/>
</dbReference>
<sequence length="290" mass="30128">MRIAPALLAAATLLAGCATTPMARTAGPANVPPGMQYLYGSGEAAALSEQAYNALVDSVRAQLAKGRPATAAILLPAANGTSAPGTCGDKPYAAVFDMDETAVLNLGYEYNDAQTGATYDTARWSRWEASGAEKVAAVPGARRAFVALRAMGVTPIINTNRNAAGAVPTARALAFAGLGDFKHQETLFLKGDADGKSAKDGRRAAIAARWCVLALGGDQLGDFTDALGTTPAARRRSVSSSAYADWWGRRWFVLPNPVYGTGLGSGWDDTFPASTRWTDPGDAASVAQPK</sequence>
<dbReference type="EMBL" id="NBBI01000002">
    <property type="protein sequence ID" value="OWK31320.1"/>
    <property type="molecule type" value="Genomic_DNA"/>
</dbReference>
<dbReference type="InterPro" id="IPR005519">
    <property type="entry name" value="Acid_phosphat_B-like"/>
</dbReference>
<dbReference type="InterPro" id="IPR006423">
    <property type="entry name" value="Lipo_e_P4"/>
</dbReference>
<protein>
    <submittedName>
        <fullName evidence="3">Lipoprotein E</fullName>
    </submittedName>
</protein>
<proteinExistence type="predicted"/>
<evidence type="ECO:0000256" key="1">
    <source>
        <dbReference type="ARBA" id="ARBA00022729"/>
    </source>
</evidence>
<dbReference type="InterPro" id="IPR023214">
    <property type="entry name" value="HAD_sf"/>
</dbReference>
<name>A0A245ZNK0_9SPHN</name>
<dbReference type="GO" id="GO:0009279">
    <property type="term" value="C:cell outer membrane"/>
    <property type="evidence" value="ECO:0007669"/>
    <property type="project" value="InterPro"/>
</dbReference>
<dbReference type="Proteomes" id="UP000197290">
    <property type="component" value="Unassembled WGS sequence"/>
</dbReference>
<dbReference type="PANTHER" id="PTHR31284:SF10">
    <property type="entry name" value="ACID PHOSPHATASE-LIKE PROTEIN"/>
    <property type="match status" value="1"/>
</dbReference>
<dbReference type="Pfam" id="PF03767">
    <property type="entry name" value="Acid_phosphat_B"/>
    <property type="match status" value="1"/>
</dbReference>
<evidence type="ECO:0000313" key="4">
    <source>
        <dbReference type="Proteomes" id="UP000197290"/>
    </source>
</evidence>
<feature type="chain" id="PRO_5012037843" evidence="2">
    <location>
        <begin position="24"/>
        <end position="290"/>
    </location>
</feature>
<accession>A0A245ZNK0</accession>